<name>A0A317CI56_9GAMM</name>
<gene>
    <name evidence="1" type="ORF">DKW60_09235</name>
</gene>
<dbReference type="RefSeq" id="WP_109837372.1">
    <property type="nucleotide sequence ID" value="NZ_QGKM01000021.1"/>
</dbReference>
<dbReference type="Proteomes" id="UP000245539">
    <property type="component" value="Unassembled WGS sequence"/>
</dbReference>
<reference evidence="1 2" key="1">
    <citation type="submission" date="2018-05" db="EMBL/GenBank/DDBJ databases">
        <title>Leucothrix arctica sp. nov., isolated from Arctic seawater.</title>
        <authorList>
            <person name="Choi A."/>
            <person name="Baek K."/>
        </authorList>
    </citation>
    <scope>NUCLEOTIDE SEQUENCE [LARGE SCALE GENOMIC DNA]</scope>
    <source>
        <strain evidence="1 2">JCM 18388</strain>
    </source>
</reference>
<dbReference type="AlphaFoldDB" id="A0A317CI56"/>
<dbReference type="SUPFAM" id="SSF53474">
    <property type="entry name" value="alpha/beta-Hydrolases"/>
    <property type="match status" value="1"/>
</dbReference>
<proteinExistence type="predicted"/>
<accession>A0A317CI56</accession>
<dbReference type="Pfam" id="PF05728">
    <property type="entry name" value="UPF0227"/>
    <property type="match status" value="1"/>
</dbReference>
<dbReference type="Gene3D" id="3.40.50.1820">
    <property type="entry name" value="alpha/beta hydrolase"/>
    <property type="match status" value="1"/>
</dbReference>
<evidence type="ECO:0008006" key="3">
    <source>
        <dbReference type="Google" id="ProtNLM"/>
    </source>
</evidence>
<dbReference type="PANTHER" id="PTHR35602:SF3">
    <property type="entry name" value="ESTERASE YQIA"/>
    <property type="match status" value="1"/>
</dbReference>
<dbReference type="EMBL" id="QGKM01000021">
    <property type="protein sequence ID" value="PWQ97851.1"/>
    <property type="molecule type" value="Genomic_DNA"/>
</dbReference>
<comment type="caution">
    <text evidence="1">The sequence shown here is derived from an EMBL/GenBank/DDBJ whole genome shotgun (WGS) entry which is preliminary data.</text>
</comment>
<dbReference type="OrthoDB" id="6469735at2"/>
<dbReference type="InterPro" id="IPR029058">
    <property type="entry name" value="AB_hydrolase_fold"/>
</dbReference>
<sequence length="184" mass="20535">MFLVIHGFTSSSRSTKAQQLLKWLKAQGREDEWVCPDLPIDPAEAIELLSKIIENSATPPKLVGSSLGGFYATVLSAKYNLKAVVINPAVNAGLVLRRAIGPQKAWHSEETYEFTQAHVDSLNKMDLLAPADPENIFLMAEMADETLDWKRAAAFYRDCHQLIFRGGDHGFSRFEQVIPLIDSF</sequence>
<organism evidence="1 2">
    <name type="scientific">Leucothrix pacifica</name>
    <dbReference type="NCBI Taxonomy" id="1247513"/>
    <lineage>
        <taxon>Bacteria</taxon>
        <taxon>Pseudomonadati</taxon>
        <taxon>Pseudomonadota</taxon>
        <taxon>Gammaproteobacteria</taxon>
        <taxon>Thiotrichales</taxon>
        <taxon>Thiotrichaceae</taxon>
        <taxon>Leucothrix</taxon>
    </lineage>
</organism>
<dbReference type="PANTHER" id="PTHR35602">
    <property type="entry name" value="ESTERASE YQIA-RELATED"/>
    <property type="match status" value="1"/>
</dbReference>
<evidence type="ECO:0000313" key="2">
    <source>
        <dbReference type="Proteomes" id="UP000245539"/>
    </source>
</evidence>
<keyword evidence="2" id="KW-1185">Reference proteome</keyword>
<dbReference type="InterPro" id="IPR008886">
    <property type="entry name" value="UPF0227/Esterase_YqiA"/>
</dbReference>
<evidence type="ECO:0000313" key="1">
    <source>
        <dbReference type="EMBL" id="PWQ97851.1"/>
    </source>
</evidence>
<protein>
    <recommendedName>
        <fullName evidence="3">Esterase</fullName>
    </recommendedName>
</protein>